<sequence length="252" mass="25426">MILDGRHALVTGGSRGIGAAIAAALAGAGARVSVLGRDRAALDAVAARAGGIAVTADVTDGMALEAAIAEAEAGVGPVDILVNSAGAAETAKFTASDDDLWERMIALNLIGVVLATRRVLPGMLERGWGRVISVASTAGLKGYAYASAYSAAKHGVIGLTRSLALETARSGVTVNAVCPGYTDTDLVRDSVARLAQRTGKPAEALVAEMVAGNPQRRLIEPEEVARTVVWLADPASGAMTGQAIAVAGGEIM</sequence>
<dbReference type="SUPFAM" id="SSF51735">
    <property type="entry name" value="NAD(P)-binding Rossmann-fold domains"/>
    <property type="match status" value="1"/>
</dbReference>
<dbReference type="GO" id="GO:0032787">
    <property type="term" value="P:monocarboxylic acid metabolic process"/>
    <property type="evidence" value="ECO:0007669"/>
    <property type="project" value="UniProtKB-ARBA"/>
</dbReference>
<evidence type="ECO:0000256" key="1">
    <source>
        <dbReference type="ARBA" id="ARBA00006484"/>
    </source>
</evidence>
<reference evidence="4" key="1">
    <citation type="journal article" date="2014" name="Int. J. Syst. Evol. Microbiol.">
        <title>Complete genome sequence of Corynebacterium casei LMG S-19264T (=DSM 44701T), isolated from a smear-ripened cheese.</title>
        <authorList>
            <consortium name="US DOE Joint Genome Institute (JGI-PGF)"/>
            <person name="Walter F."/>
            <person name="Albersmeier A."/>
            <person name="Kalinowski J."/>
            <person name="Ruckert C."/>
        </authorList>
    </citation>
    <scope>NUCLEOTIDE SEQUENCE</scope>
    <source>
        <strain evidence="4">KCTC 42651</strain>
    </source>
</reference>
<organism evidence="4 5">
    <name type="scientific">Thalassobaculum fulvum</name>
    <dbReference type="NCBI Taxonomy" id="1633335"/>
    <lineage>
        <taxon>Bacteria</taxon>
        <taxon>Pseudomonadati</taxon>
        <taxon>Pseudomonadota</taxon>
        <taxon>Alphaproteobacteria</taxon>
        <taxon>Rhodospirillales</taxon>
        <taxon>Thalassobaculaceae</taxon>
        <taxon>Thalassobaculum</taxon>
    </lineage>
</organism>
<dbReference type="Proteomes" id="UP000630353">
    <property type="component" value="Unassembled WGS sequence"/>
</dbReference>
<feature type="domain" description="Ketoreductase" evidence="3">
    <location>
        <begin position="6"/>
        <end position="180"/>
    </location>
</feature>
<dbReference type="PROSITE" id="PS00061">
    <property type="entry name" value="ADH_SHORT"/>
    <property type="match status" value="1"/>
</dbReference>
<dbReference type="InterPro" id="IPR002347">
    <property type="entry name" value="SDR_fam"/>
</dbReference>
<evidence type="ECO:0000259" key="3">
    <source>
        <dbReference type="SMART" id="SM00822"/>
    </source>
</evidence>
<dbReference type="FunFam" id="3.40.50.720:FF:000084">
    <property type="entry name" value="Short-chain dehydrogenase reductase"/>
    <property type="match status" value="1"/>
</dbReference>
<proteinExistence type="inferred from homology"/>
<evidence type="ECO:0000256" key="2">
    <source>
        <dbReference type="RuleBase" id="RU000363"/>
    </source>
</evidence>
<dbReference type="RefSeq" id="WP_189988279.1">
    <property type="nucleotide sequence ID" value="NZ_BMZS01000003.1"/>
</dbReference>
<comment type="caution">
    <text evidence="4">The sequence shown here is derived from an EMBL/GenBank/DDBJ whole genome shotgun (WGS) entry which is preliminary data.</text>
</comment>
<keyword evidence="5" id="KW-1185">Reference proteome</keyword>
<dbReference type="PRINTS" id="PR00080">
    <property type="entry name" value="SDRFAMILY"/>
</dbReference>
<dbReference type="InterPro" id="IPR057326">
    <property type="entry name" value="KR_dom"/>
</dbReference>
<dbReference type="EMBL" id="BMZS01000003">
    <property type="protein sequence ID" value="GHD45894.1"/>
    <property type="molecule type" value="Genomic_DNA"/>
</dbReference>
<reference evidence="4" key="2">
    <citation type="submission" date="2020-09" db="EMBL/GenBank/DDBJ databases">
        <authorList>
            <person name="Sun Q."/>
            <person name="Kim S."/>
        </authorList>
    </citation>
    <scope>NUCLEOTIDE SEQUENCE</scope>
    <source>
        <strain evidence="4">KCTC 42651</strain>
    </source>
</reference>
<dbReference type="SMART" id="SM00822">
    <property type="entry name" value="PKS_KR"/>
    <property type="match status" value="1"/>
</dbReference>
<dbReference type="InterPro" id="IPR020904">
    <property type="entry name" value="Sc_DH/Rdtase_CS"/>
</dbReference>
<evidence type="ECO:0000313" key="5">
    <source>
        <dbReference type="Proteomes" id="UP000630353"/>
    </source>
</evidence>
<dbReference type="Pfam" id="PF00106">
    <property type="entry name" value="adh_short"/>
    <property type="match status" value="1"/>
</dbReference>
<accession>A0A918XPY0</accession>
<dbReference type="InterPro" id="IPR050259">
    <property type="entry name" value="SDR"/>
</dbReference>
<dbReference type="PANTHER" id="PTHR42879">
    <property type="entry name" value="3-OXOACYL-(ACYL-CARRIER-PROTEIN) REDUCTASE"/>
    <property type="match status" value="1"/>
</dbReference>
<protein>
    <submittedName>
        <fullName evidence="4">3-hydroxyacyl-CoA dehydrogenase</fullName>
    </submittedName>
</protein>
<dbReference type="PANTHER" id="PTHR42879:SF2">
    <property type="entry name" value="3-OXOACYL-[ACYL-CARRIER-PROTEIN] REDUCTASE FABG"/>
    <property type="match status" value="1"/>
</dbReference>
<name>A0A918XPY0_9PROT</name>
<comment type="similarity">
    <text evidence="1 2">Belongs to the short-chain dehydrogenases/reductases (SDR) family.</text>
</comment>
<dbReference type="AlphaFoldDB" id="A0A918XPY0"/>
<dbReference type="PRINTS" id="PR00081">
    <property type="entry name" value="GDHRDH"/>
</dbReference>
<dbReference type="InterPro" id="IPR036291">
    <property type="entry name" value="NAD(P)-bd_dom_sf"/>
</dbReference>
<dbReference type="Gene3D" id="3.40.50.720">
    <property type="entry name" value="NAD(P)-binding Rossmann-like Domain"/>
    <property type="match status" value="1"/>
</dbReference>
<gene>
    <name evidence="4" type="ORF">GCM10017083_14470</name>
</gene>
<evidence type="ECO:0000313" key="4">
    <source>
        <dbReference type="EMBL" id="GHD45894.1"/>
    </source>
</evidence>